<dbReference type="Proteomes" id="UP001461163">
    <property type="component" value="Unassembled WGS sequence"/>
</dbReference>
<gene>
    <name evidence="1" type="ORF">WNY77_06005</name>
</gene>
<dbReference type="EMBL" id="JBBMQS010000003">
    <property type="protein sequence ID" value="MEM5496942.1"/>
    <property type="molecule type" value="Genomic_DNA"/>
</dbReference>
<proteinExistence type="predicted"/>
<reference evidence="1 2" key="1">
    <citation type="submission" date="2024-03" db="EMBL/GenBank/DDBJ databases">
        <title>Community enrichment and isolation of bacterial strains for fucoidan degradation.</title>
        <authorList>
            <person name="Sichert A."/>
        </authorList>
    </citation>
    <scope>NUCLEOTIDE SEQUENCE [LARGE SCALE GENOMIC DNA]</scope>
    <source>
        <strain evidence="1 2">AS12</strain>
    </source>
</reference>
<evidence type="ECO:0000313" key="1">
    <source>
        <dbReference type="EMBL" id="MEM5496942.1"/>
    </source>
</evidence>
<comment type="caution">
    <text evidence="1">The sequence shown here is derived from an EMBL/GenBank/DDBJ whole genome shotgun (WGS) entry which is preliminary data.</text>
</comment>
<protein>
    <submittedName>
        <fullName evidence="1">Uncharacterized protein</fullName>
    </submittedName>
</protein>
<name>A0ABU9SST6_9ALTE</name>
<sequence>MSISSTSAHVLNETSAQVILRDGQVEVRLITDIDHLVSVLQNEQAWLMGDIEQVMPTNLSKLEQADFVKNTLAKNMILAVNQQVIAFERVVVETKTSGSSHGEEIVFQAKHDFTNVDDITLSFPKNLGSVHASFVKPRYQYLRAGDTGHVVFHNR</sequence>
<accession>A0ABU9SST6</accession>
<evidence type="ECO:0000313" key="2">
    <source>
        <dbReference type="Proteomes" id="UP001461163"/>
    </source>
</evidence>
<keyword evidence="2" id="KW-1185">Reference proteome</keyword>
<dbReference type="RefSeq" id="WP_237750277.1">
    <property type="nucleotide sequence ID" value="NZ_JBBMQS010000003.1"/>
</dbReference>
<organism evidence="1 2">
    <name type="scientific">Paraglaciecola mesophila</name>
    <dbReference type="NCBI Taxonomy" id="197222"/>
    <lineage>
        <taxon>Bacteria</taxon>
        <taxon>Pseudomonadati</taxon>
        <taxon>Pseudomonadota</taxon>
        <taxon>Gammaproteobacteria</taxon>
        <taxon>Alteromonadales</taxon>
        <taxon>Alteromonadaceae</taxon>
        <taxon>Paraglaciecola</taxon>
    </lineage>
</organism>